<organism evidence="1 2">
    <name type="scientific">Chryseobacterium cheonjiense</name>
    <dbReference type="NCBI Taxonomy" id="2728845"/>
    <lineage>
        <taxon>Bacteria</taxon>
        <taxon>Pseudomonadati</taxon>
        <taxon>Bacteroidota</taxon>
        <taxon>Flavobacteriia</taxon>
        <taxon>Flavobacteriales</taxon>
        <taxon>Weeksellaceae</taxon>
        <taxon>Chryseobacterium group</taxon>
        <taxon>Chryseobacterium</taxon>
    </lineage>
</organism>
<evidence type="ECO:0000313" key="2">
    <source>
        <dbReference type="Proteomes" id="UP000552615"/>
    </source>
</evidence>
<dbReference type="Proteomes" id="UP000552615">
    <property type="component" value="Unassembled WGS sequence"/>
</dbReference>
<protein>
    <submittedName>
        <fullName evidence="1">Uncharacterized protein</fullName>
    </submittedName>
</protein>
<name>A0A7Y0FJP5_9FLAO</name>
<comment type="caution">
    <text evidence="1">The sequence shown here is derived from an EMBL/GenBank/DDBJ whole genome shotgun (WGS) entry which is preliminary data.</text>
</comment>
<accession>A0A7Y0FJP5</accession>
<dbReference type="EMBL" id="JABBGF010000003">
    <property type="protein sequence ID" value="NML58779.1"/>
    <property type="molecule type" value="Genomic_DNA"/>
</dbReference>
<proteinExistence type="predicted"/>
<dbReference type="RefSeq" id="WP_169232123.1">
    <property type="nucleotide sequence ID" value="NZ_JABBGF010000003.1"/>
</dbReference>
<gene>
    <name evidence="1" type="ORF">HHL20_15630</name>
</gene>
<evidence type="ECO:0000313" key="1">
    <source>
        <dbReference type="EMBL" id="NML58779.1"/>
    </source>
</evidence>
<keyword evidence="2" id="KW-1185">Reference proteome</keyword>
<reference evidence="1 2" key="1">
    <citation type="submission" date="2020-04" db="EMBL/GenBank/DDBJ databases">
        <title>Chryseobacterium sp. RJ-7-14 sp. nov., isolated from Jeju soil.</title>
        <authorList>
            <person name="Dahal R.H."/>
            <person name="Chaudhary D.K."/>
        </authorList>
    </citation>
    <scope>NUCLEOTIDE SEQUENCE [LARGE SCALE GENOMIC DNA]</scope>
    <source>
        <strain evidence="1 2">RJ-7-14</strain>
    </source>
</reference>
<sequence length="65" mass="7343">MIKKVSKTEAIKAKMAREGKVTSLNSPRHISAIASMNKQLETVRREYQTKDRNSQIEANKVILTA</sequence>
<dbReference type="AlphaFoldDB" id="A0A7Y0FJP5"/>